<evidence type="ECO:0000313" key="10">
    <source>
        <dbReference type="Proteomes" id="UP000431913"/>
    </source>
</evidence>
<feature type="transmembrane region" description="Helical" evidence="7">
    <location>
        <begin position="155"/>
        <end position="176"/>
    </location>
</feature>
<comment type="similarity">
    <text evidence="7">Belongs to the binding-protein-dependent transport system permease family.</text>
</comment>
<evidence type="ECO:0000256" key="6">
    <source>
        <dbReference type="ARBA" id="ARBA00023136"/>
    </source>
</evidence>
<dbReference type="EMBL" id="VUNJ01000010">
    <property type="protein sequence ID" value="MST92402.1"/>
    <property type="molecule type" value="Genomic_DNA"/>
</dbReference>
<evidence type="ECO:0000256" key="2">
    <source>
        <dbReference type="ARBA" id="ARBA00022448"/>
    </source>
</evidence>
<dbReference type="InterPro" id="IPR000515">
    <property type="entry name" value="MetI-like"/>
</dbReference>
<dbReference type="PANTHER" id="PTHR43744">
    <property type="entry name" value="ABC TRANSPORTER PERMEASE PROTEIN MG189-RELATED-RELATED"/>
    <property type="match status" value="1"/>
</dbReference>
<keyword evidence="4 7" id="KW-0812">Transmembrane</keyword>
<feature type="transmembrane region" description="Helical" evidence="7">
    <location>
        <begin position="255"/>
        <end position="275"/>
    </location>
</feature>
<feature type="transmembrane region" description="Helical" evidence="7">
    <location>
        <begin position="121"/>
        <end position="143"/>
    </location>
</feature>
<keyword evidence="3" id="KW-1003">Cell membrane</keyword>
<feature type="transmembrane region" description="Helical" evidence="7">
    <location>
        <begin position="21"/>
        <end position="45"/>
    </location>
</feature>
<dbReference type="CDD" id="cd06261">
    <property type="entry name" value="TM_PBP2"/>
    <property type="match status" value="1"/>
</dbReference>
<organism evidence="9 10">
    <name type="scientific">Ruthenibacterium lactatiformans</name>
    <dbReference type="NCBI Taxonomy" id="1550024"/>
    <lineage>
        <taxon>Bacteria</taxon>
        <taxon>Bacillati</taxon>
        <taxon>Bacillota</taxon>
        <taxon>Clostridia</taxon>
        <taxon>Eubacteriales</taxon>
        <taxon>Oscillospiraceae</taxon>
        <taxon>Ruthenibacterium</taxon>
    </lineage>
</organism>
<evidence type="ECO:0000313" key="9">
    <source>
        <dbReference type="EMBL" id="MST92402.1"/>
    </source>
</evidence>
<evidence type="ECO:0000256" key="3">
    <source>
        <dbReference type="ARBA" id="ARBA00022475"/>
    </source>
</evidence>
<sequence>MAAEPLGGKDIMINARAKKTVGNICLNLIYALIGAAMLLPIYYLVITTFKTPAEAAASPLGLPEHFTLENYIKALDAMAYGRALCNNLVITGCAVGLLLVFSSMAAYVIARSPRKVFQRMYSVFMVGLIVPFQIAIIPLYRIISGLHLMNTLPGVIVIDVFCINLPLSIFLFRGFINTVPKELEEAAYIDGCGVLRTFWTIIFPLLKPIVSTVAILDALAVWNDFMTPLLFLQDPKKGVLLQEVYKNVGPFSTNWTSFFPMLVLATLPLVVFYLIMQRSIIEGVVAGSVKG</sequence>
<name>A0A6I2U448_9FIRM</name>
<evidence type="ECO:0000256" key="7">
    <source>
        <dbReference type="RuleBase" id="RU363032"/>
    </source>
</evidence>
<dbReference type="PANTHER" id="PTHR43744:SF12">
    <property type="entry name" value="ABC TRANSPORTER PERMEASE PROTEIN MG189-RELATED"/>
    <property type="match status" value="1"/>
</dbReference>
<dbReference type="SUPFAM" id="SSF161098">
    <property type="entry name" value="MetI-like"/>
    <property type="match status" value="1"/>
</dbReference>
<dbReference type="InterPro" id="IPR035906">
    <property type="entry name" value="MetI-like_sf"/>
</dbReference>
<dbReference type="PROSITE" id="PS50928">
    <property type="entry name" value="ABC_TM1"/>
    <property type="match status" value="1"/>
</dbReference>
<dbReference type="Gene3D" id="1.10.3720.10">
    <property type="entry name" value="MetI-like"/>
    <property type="match status" value="1"/>
</dbReference>
<evidence type="ECO:0000259" key="8">
    <source>
        <dbReference type="PROSITE" id="PS50928"/>
    </source>
</evidence>
<feature type="transmembrane region" description="Helical" evidence="7">
    <location>
        <begin position="88"/>
        <end position="109"/>
    </location>
</feature>
<feature type="domain" description="ABC transmembrane type-1" evidence="8">
    <location>
        <begin position="84"/>
        <end position="276"/>
    </location>
</feature>
<dbReference type="Proteomes" id="UP000431913">
    <property type="component" value="Unassembled WGS sequence"/>
</dbReference>
<comment type="caution">
    <text evidence="9">The sequence shown here is derived from an EMBL/GenBank/DDBJ whole genome shotgun (WGS) entry which is preliminary data.</text>
</comment>
<reference evidence="9 10" key="1">
    <citation type="submission" date="2019-08" db="EMBL/GenBank/DDBJ databases">
        <title>In-depth cultivation of the pig gut microbiome towards novel bacterial diversity and tailored functional studies.</title>
        <authorList>
            <person name="Wylensek D."/>
            <person name="Hitch T.C.A."/>
            <person name="Clavel T."/>
        </authorList>
    </citation>
    <scope>NUCLEOTIDE SEQUENCE [LARGE SCALE GENOMIC DNA]</scope>
    <source>
        <strain evidence="9 10">WCA3-601-WT-6J</strain>
    </source>
</reference>
<proteinExistence type="inferred from homology"/>
<evidence type="ECO:0000256" key="4">
    <source>
        <dbReference type="ARBA" id="ARBA00022692"/>
    </source>
</evidence>
<accession>A0A6I2U448</accession>
<dbReference type="GO" id="GO:0005886">
    <property type="term" value="C:plasma membrane"/>
    <property type="evidence" value="ECO:0007669"/>
    <property type="project" value="UniProtKB-SubCell"/>
</dbReference>
<comment type="subcellular location">
    <subcellularLocation>
        <location evidence="1 7">Cell membrane</location>
        <topology evidence="1 7">Multi-pass membrane protein</topology>
    </subcellularLocation>
</comment>
<evidence type="ECO:0000256" key="1">
    <source>
        <dbReference type="ARBA" id="ARBA00004651"/>
    </source>
</evidence>
<feature type="transmembrane region" description="Helical" evidence="7">
    <location>
        <begin position="197"/>
        <end position="222"/>
    </location>
</feature>
<evidence type="ECO:0000256" key="5">
    <source>
        <dbReference type="ARBA" id="ARBA00022989"/>
    </source>
</evidence>
<dbReference type="Pfam" id="PF00528">
    <property type="entry name" value="BPD_transp_1"/>
    <property type="match status" value="1"/>
</dbReference>
<gene>
    <name evidence="9" type="ORF">FYJ76_10735</name>
</gene>
<keyword evidence="6 7" id="KW-0472">Membrane</keyword>
<dbReference type="GO" id="GO:0055085">
    <property type="term" value="P:transmembrane transport"/>
    <property type="evidence" value="ECO:0007669"/>
    <property type="project" value="InterPro"/>
</dbReference>
<keyword evidence="2 7" id="KW-0813">Transport</keyword>
<keyword evidence="5 7" id="KW-1133">Transmembrane helix</keyword>
<dbReference type="AlphaFoldDB" id="A0A6I2U448"/>
<protein>
    <submittedName>
        <fullName evidence="9">Carbohydrate ABC transporter permease</fullName>
    </submittedName>
</protein>